<evidence type="ECO:0000313" key="1">
    <source>
        <dbReference type="EMBL" id="MPM28355.1"/>
    </source>
</evidence>
<dbReference type="InterPro" id="IPR029039">
    <property type="entry name" value="Flavoprotein-like_sf"/>
</dbReference>
<evidence type="ECO:0008006" key="2">
    <source>
        <dbReference type="Google" id="ProtNLM"/>
    </source>
</evidence>
<proteinExistence type="predicted"/>
<dbReference type="EMBL" id="VSSQ01005231">
    <property type="protein sequence ID" value="MPM28355.1"/>
    <property type="molecule type" value="Genomic_DNA"/>
</dbReference>
<sequence length="176" mass="19737">MKTVILSYSYTGNNARLAESIAQQLQIPHLPIIPQKNVSMKTIVLDVLFNRTPKVHPVPSVLKDYDLVIMAAPIWMGLIASPLRSYFKYLKSGKQDYAFLSVSGGSADSSIKIAKELRKRLTRDPLLILDQHIADLLDPAIEPTAQTTMAYKLSEEDLVLFRDRSLSELTKIVKPD</sequence>
<reference evidence="1" key="1">
    <citation type="submission" date="2019-08" db="EMBL/GenBank/DDBJ databases">
        <authorList>
            <person name="Kucharzyk K."/>
            <person name="Murdoch R.W."/>
            <person name="Higgins S."/>
            <person name="Loffler F."/>
        </authorList>
    </citation>
    <scope>NUCLEOTIDE SEQUENCE</scope>
</reference>
<gene>
    <name evidence="1" type="ORF">SDC9_74877</name>
</gene>
<dbReference type="SUPFAM" id="SSF52218">
    <property type="entry name" value="Flavoproteins"/>
    <property type="match status" value="1"/>
</dbReference>
<dbReference type="Gene3D" id="3.40.50.360">
    <property type="match status" value="1"/>
</dbReference>
<comment type="caution">
    <text evidence="1">The sequence shown here is derived from an EMBL/GenBank/DDBJ whole genome shotgun (WGS) entry which is preliminary data.</text>
</comment>
<name>A0A644YIE7_9ZZZZ</name>
<protein>
    <recommendedName>
        <fullName evidence="2">Flavodoxin-like domain-containing protein</fullName>
    </recommendedName>
</protein>
<organism evidence="1">
    <name type="scientific">bioreactor metagenome</name>
    <dbReference type="NCBI Taxonomy" id="1076179"/>
    <lineage>
        <taxon>unclassified sequences</taxon>
        <taxon>metagenomes</taxon>
        <taxon>ecological metagenomes</taxon>
    </lineage>
</organism>
<accession>A0A644YIE7</accession>
<dbReference type="AlphaFoldDB" id="A0A644YIE7"/>